<comment type="caution">
    <text evidence="3">The sequence shown here is derived from an EMBL/GenBank/DDBJ whole genome shotgun (WGS) entry which is preliminary data.</text>
</comment>
<evidence type="ECO:0000313" key="4">
    <source>
        <dbReference type="Proteomes" id="UP000011509"/>
    </source>
</evidence>
<evidence type="ECO:0000313" key="3">
    <source>
        <dbReference type="EMBL" id="ELZ46348.1"/>
    </source>
</evidence>
<protein>
    <recommendedName>
        <fullName evidence="2">Halobacterial output domain-containing protein</fullName>
    </recommendedName>
</protein>
<name>M0EGZ6_9EURY</name>
<dbReference type="Proteomes" id="UP000011509">
    <property type="component" value="Unassembled WGS sequence"/>
</dbReference>
<proteinExistence type="predicted"/>
<organism evidence="3 4">
    <name type="scientific">Halorubrum coriense DSM 10284</name>
    <dbReference type="NCBI Taxonomy" id="1227466"/>
    <lineage>
        <taxon>Archaea</taxon>
        <taxon>Methanobacteriati</taxon>
        <taxon>Methanobacteriota</taxon>
        <taxon>Stenosarchaea group</taxon>
        <taxon>Halobacteria</taxon>
        <taxon>Halobacteriales</taxon>
        <taxon>Haloferacaceae</taxon>
        <taxon>Halorubrum</taxon>
    </lineage>
</organism>
<accession>M0EGZ6</accession>
<dbReference type="PATRIC" id="fig|1227466.3.peg.2214"/>
<gene>
    <name evidence="3" type="ORF">C464_11053</name>
</gene>
<dbReference type="STRING" id="1227466.C464_11053"/>
<dbReference type="AlphaFoldDB" id="M0EGZ6"/>
<reference evidence="3 4" key="1">
    <citation type="journal article" date="2014" name="PLoS Genet.">
        <title>Phylogenetically driven sequencing of extremely halophilic archaea reveals strategies for static and dynamic osmo-response.</title>
        <authorList>
            <person name="Becker E.A."/>
            <person name="Seitzer P.M."/>
            <person name="Tritt A."/>
            <person name="Larsen D."/>
            <person name="Krusor M."/>
            <person name="Yao A.I."/>
            <person name="Wu D."/>
            <person name="Madern D."/>
            <person name="Eisen J.A."/>
            <person name="Darling A.E."/>
            <person name="Facciotti M.T."/>
        </authorList>
    </citation>
    <scope>NUCLEOTIDE SEQUENCE [LARGE SCALE GENOMIC DNA]</scope>
    <source>
        <strain evidence="3 4">DSM 10284</strain>
    </source>
</reference>
<feature type="domain" description="Halobacterial output" evidence="2">
    <location>
        <begin position="2"/>
        <end position="64"/>
    </location>
</feature>
<evidence type="ECO:0000256" key="1">
    <source>
        <dbReference type="SAM" id="MobiDB-lite"/>
    </source>
</evidence>
<dbReference type="EMBL" id="AOJL01000043">
    <property type="protein sequence ID" value="ELZ46348.1"/>
    <property type="molecule type" value="Genomic_DNA"/>
</dbReference>
<dbReference type="InterPro" id="IPR040624">
    <property type="entry name" value="HalOD1"/>
</dbReference>
<feature type="region of interest" description="Disordered" evidence="1">
    <location>
        <begin position="1"/>
        <end position="23"/>
    </location>
</feature>
<sequence length="78" mass="8239">MTVSETVSDALGEPVDALPPLSDAIDTDGLDAVMTGDSSHDVTVAFSYAGMTVFVYDDSTVYVCPERIHEDGPTDARV</sequence>
<dbReference type="Pfam" id="PF18545">
    <property type="entry name" value="HalOD1"/>
    <property type="match status" value="1"/>
</dbReference>
<evidence type="ECO:0000259" key="2">
    <source>
        <dbReference type="Pfam" id="PF18545"/>
    </source>
</evidence>
<keyword evidence="4" id="KW-1185">Reference proteome</keyword>